<name>A0ABW8W337_9PSED</name>
<keyword evidence="2" id="KW-1185">Reference proteome</keyword>
<organism evidence="1 2">
    <name type="scientific">Pseudomonas azerbaijanorientalis</name>
    <dbReference type="NCBI Taxonomy" id="2842350"/>
    <lineage>
        <taxon>Bacteria</taxon>
        <taxon>Pseudomonadati</taxon>
        <taxon>Pseudomonadota</taxon>
        <taxon>Gammaproteobacteria</taxon>
        <taxon>Pseudomonadales</taxon>
        <taxon>Pseudomonadaceae</taxon>
        <taxon>Pseudomonas</taxon>
    </lineage>
</organism>
<accession>A0ABW8W337</accession>
<dbReference type="RefSeq" id="WP_407800180.1">
    <property type="nucleotide sequence ID" value="NZ_JBJNUX010000004.1"/>
</dbReference>
<evidence type="ECO:0008006" key="3">
    <source>
        <dbReference type="Google" id="ProtNLM"/>
    </source>
</evidence>
<protein>
    <recommendedName>
        <fullName evidence="3">Lipoprotein</fullName>
    </recommendedName>
</protein>
<dbReference type="EMBL" id="JBJNUY010000005">
    <property type="protein sequence ID" value="MFL8999690.1"/>
    <property type="molecule type" value="Genomic_DNA"/>
</dbReference>
<dbReference type="Proteomes" id="UP001628646">
    <property type="component" value="Unassembled WGS sequence"/>
</dbReference>
<reference evidence="1 2" key="1">
    <citation type="submission" date="2024-12" db="EMBL/GenBank/DDBJ databases">
        <title>Pseudomonas species isolated from Lotus nodules promote plant growth.</title>
        <authorList>
            <person name="Yu Y.-H."/>
            <person name="Kurtenbach J."/>
            <person name="Crosbie D."/>
            <person name="Brachmann A."/>
            <person name="Marin M."/>
        </authorList>
    </citation>
    <scope>NUCLEOTIDE SEQUENCE [LARGE SCALE GENOMIC DNA]</scope>
    <source>
        <strain evidence="1 2">PLb11B</strain>
    </source>
</reference>
<evidence type="ECO:0000313" key="2">
    <source>
        <dbReference type="Proteomes" id="UP001628646"/>
    </source>
</evidence>
<sequence length="251" mass="27204">MRNPLKFGAIAVTLAFVAGCGPKPPNCDNETVANIIGDDVKSQIRQVLLDNARPMVGGPKVDETEIQAILSEFKPKLISTRTTKVDAAINKSYCAGKLAFDVSKDALSRATKGMDHNNLDSSMNLLLMGVWTHSPNGDFDAYGAKAGIKTGEREYAQDIEYTAQPTDNGDQMYVEFSKTPTVTSFLAQLSSAAINGNRPPRLAQPVPVANSTDSDKCVEGKVAEFRRSQGEEAPVMNDMLEEWEQDCAIGR</sequence>
<comment type="caution">
    <text evidence="1">The sequence shown here is derived from an EMBL/GenBank/DDBJ whole genome shotgun (WGS) entry which is preliminary data.</text>
</comment>
<gene>
    <name evidence="1" type="ORF">ACJ8NA_13655</name>
</gene>
<evidence type="ECO:0000313" key="1">
    <source>
        <dbReference type="EMBL" id="MFL8999690.1"/>
    </source>
</evidence>
<proteinExistence type="predicted"/>
<dbReference type="PROSITE" id="PS51257">
    <property type="entry name" value="PROKAR_LIPOPROTEIN"/>
    <property type="match status" value="1"/>
</dbReference>